<accession>A0ABS8RQ47</accession>
<gene>
    <name evidence="2" type="ORF">HAX54_045992</name>
</gene>
<evidence type="ECO:0000313" key="3">
    <source>
        <dbReference type="Proteomes" id="UP000823775"/>
    </source>
</evidence>
<feature type="transmembrane region" description="Helical" evidence="1">
    <location>
        <begin position="12"/>
        <end position="32"/>
    </location>
</feature>
<evidence type="ECO:0000256" key="1">
    <source>
        <dbReference type="SAM" id="Phobius"/>
    </source>
</evidence>
<keyword evidence="1" id="KW-0812">Transmembrane</keyword>
<feature type="non-terminal residue" evidence="2">
    <location>
        <position position="1"/>
    </location>
</feature>
<proteinExistence type="predicted"/>
<keyword evidence="3" id="KW-1185">Reference proteome</keyword>
<keyword evidence="1" id="KW-0472">Membrane</keyword>
<protein>
    <submittedName>
        <fullName evidence="2">Uncharacterized protein</fullName>
    </submittedName>
</protein>
<evidence type="ECO:0000313" key="2">
    <source>
        <dbReference type="EMBL" id="MCD7448778.1"/>
    </source>
</evidence>
<sequence>LRAFGGGKRQQTTLWGPTVALTFNFFVSVSIILMNKLVLVTVGFNYPIFLSFLHYVCSWLIMAILNALSILSLSTPSKSTKYSSLLSLGIVMSLSTGLANITSTIYFQCRILPDGKDCSYTSYRLAEFVLFEENFFLKAGHHWGASPQSCTILQMKFQ</sequence>
<feature type="transmembrane region" description="Helical" evidence="1">
    <location>
        <begin position="52"/>
        <end position="73"/>
    </location>
</feature>
<organism evidence="2 3">
    <name type="scientific">Datura stramonium</name>
    <name type="common">Jimsonweed</name>
    <name type="synonym">Common thornapple</name>
    <dbReference type="NCBI Taxonomy" id="4076"/>
    <lineage>
        <taxon>Eukaryota</taxon>
        <taxon>Viridiplantae</taxon>
        <taxon>Streptophyta</taxon>
        <taxon>Embryophyta</taxon>
        <taxon>Tracheophyta</taxon>
        <taxon>Spermatophyta</taxon>
        <taxon>Magnoliopsida</taxon>
        <taxon>eudicotyledons</taxon>
        <taxon>Gunneridae</taxon>
        <taxon>Pentapetalae</taxon>
        <taxon>asterids</taxon>
        <taxon>lamiids</taxon>
        <taxon>Solanales</taxon>
        <taxon>Solanaceae</taxon>
        <taxon>Solanoideae</taxon>
        <taxon>Datureae</taxon>
        <taxon>Datura</taxon>
    </lineage>
</organism>
<reference evidence="2 3" key="1">
    <citation type="journal article" date="2021" name="BMC Genomics">
        <title>Datura genome reveals duplications of psychoactive alkaloid biosynthetic genes and high mutation rate following tissue culture.</title>
        <authorList>
            <person name="Rajewski A."/>
            <person name="Carter-House D."/>
            <person name="Stajich J."/>
            <person name="Litt A."/>
        </authorList>
    </citation>
    <scope>NUCLEOTIDE SEQUENCE [LARGE SCALE GENOMIC DNA]</scope>
    <source>
        <strain evidence="2">AR-01</strain>
    </source>
</reference>
<dbReference type="EMBL" id="JACEIK010000072">
    <property type="protein sequence ID" value="MCD7448778.1"/>
    <property type="molecule type" value="Genomic_DNA"/>
</dbReference>
<feature type="transmembrane region" description="Helical" evidence="1">
    <location>
        <begin position="85"/>
        <end position="107"/>
    </location>
</feature>
<keyword evidence="1" id="KW-1133">Transmembrane helix</keyword>
<comment type="caution">
    <text evidence="2">The sequence shown here is derived from an EMBL/GenBank/DDBJ whole genome shotgun (WGS) entry which is preliminary data.</text>
</comment>
<dbReference type="Proteomes" id="UP000823775">
    <property type="component" value="Unassembled WGS sequence"/>
</dbReference>
<name>A0ABS8RQ47_DATST</name>